<proteinExistence type="predicted"/>
<dbReference type="InterPro" id="IPR000524">
    <property type="entry name" value="Tscrpt_reg_HTH_GntR"/>
</dbReference>
<name>A0A1G8K899_9CLOT</name>
<dbReference type="PROSITE" id="PS50949">
    <property type="entry name" value="HTH_GNTR"/>
    <property type="match status" value="1"/>
</dbReference>
<dbReference type="InterPro" id="IPR008920">
    <property type="entry name" value="TF_FadR/GntR_C"/>
</dbReference>
<evidence type="ECO:0000256" key="2">
    <source>
        <dbReference type="ARBA" id="ARBA00023125"/>
    </source>
</evidence>
<dbReference type="SMART" id="SM00895">
    <property type="entry name" value="FCD"/>
    <property type="match status" value="1"/>
</dbReference>
<evidence type="ECO:0000313" key="6">
    <source>
        <dbReference type="Proteomes" id="UP000183255"/>
    </source>
</evidence>
<dbReference type="Proteomes" id="UP000183255">
    <property type="component" value="Unassembled WGS sequence"/>
</dbReference>
<evidence type="ECO:0000256" key="3">
    <source>
        <dbReference type="ARBA" id="ARBA00023163"/>
    </source>
</evidence>
<keyword evidence="3" id="KW-0804">Transcription</keyword>
<dbReference type="GO" id="GO:0003700">
    <property type="term" value="F:DNA-binding transcription factor activity"/>
    <property type="evidence" value="ECO:0007669"/>
    <property type="project" value="InterPro"/>
</dbReference>
<keyword evidence="2 5" id="KW-0238">DNA-binding</keyword>
<accession>A0A1G8K899</accession>
<evidence type="ECO:0000259" key="4">
    <source>
        <dbReference type="PROSITE" id="PS50949"/>
    </source>
</evidence>
<dbReference type="CDD" id="cd07377">
    <property type="entry name" value="WHTH_GntR"/>
    <property type="match status" value="1"/>
</dbReference>
<gene>
    <name evidence="5" type="ORF">SAMN05421804_102232</name>
</gene>
<dbReference type="InterPro" id="IPR011711">
    <property type="entry name" value="GntR_C"/>
</dbReference>
<protein>
    <submittedName>
        <fullName evidence="5">DNA-binding transcriptional regulator, GntR family</fullName>
    </submittedName>
</protein>
<dbReference type="Pfam" id="PF07729">
    <property type="entry name" value="FCD"/>
    <property type="match status" value="1"/>
</dbReference>
<dbReference type="SMART" id="SM00345">
    <property type="entry name" value="HTH_GNTR"/>
    <property type="match status" value="1"/>
</dbReference>
<dbReference type="PANTHER" id="PTHR43537">
    <property type="entry name" value="TRANSCRIPTIONAL REGULATOR, GNTR FAMILY"/>
    <property type="match status" value="1"/>
</dbReference>
<dbReference type="Pfam" id="PF00392">
    <property type="entry name" value="GntR"/>
    <property type="match status" value="1"/>
</dbReference>
<dbReference type="Gene3D" id="1.20.120.530">
    <property type="entry name" value="GntR ligand-binding domain-like"/>
    <property type="match status" value="1"/>
</dbReference>
<dbReference type="InterPro" id="IPR036388">
    <property type="entry name" value="WH-like_DNA-bd_sf"/>
</dbReference>
<dbReference type="EMBL" id="FNDZ01000002">
    <property type="protein sequence ID" value="SDI39641.1"/>
    <property type="molecule type" value="Genomic_DNA"/>
</dbReference>
<evidence type="ECO:0000256" key="1">
    <source>
        <dbReference type="ARBA" id="ARBA00023015"/>
    </source>
</evidence>
<feature type="domain" description="HTH gntR-type" evidence="4">
    <location>
        <begin position="4"/>
        <end position="71"/>
    </location>
</feature>
<dbReference type="SUPFAM" id="SSF48008">
    <property type="entry name" value="GntR ligand-binding domain-like"/>
    <property type="match status" value="1"/>
</dbReference>
<dbReference type="PANTHER" id="PTHR43537:SF24">
    <property type="entry name" value="GLUCONATE OPERON TRANSCRIPTIONAL REPRESSOR"/>
    <property type="match status" value="1"/>
</dbReference>
<keyword evidence="1" id="KW-0805">Transcription regulation</keyword>
<dbReference type="GO" id="GO:0003677">
    <property type="term" value="F:DNA binding"/>
    <property type="evidence" value="ECO:0007669"/>
    <property type="project" value="UniProtKB-KW"/>
</dbReference>
<dbReference type="SUPFAM" id="SSF46785">
    <property type="entry name" value="Winged helix' DNA-binding domain"/>
    <property type="match status" value="1"/>
</dbReference>
<reference evidence="5 6" key="1">
    <citation type="submission" date="2016-10" db="EMBL/GenBank/DDBJ databases">
        <authorList>
            <person name="de Groot N.N."/>
        </authorList>
    </citation>
    <scope>NUCLEOTIDE SEQUENCE [LARGE SCALE GENOMIC DNA]</scope>
    <source>
        <strain evidence="5 6">CGMCC 1.5058</strain>
    </source>
</reference>
<organism evidence="5 6">
    <name type="scientific">Proteiniclasticum ruminis</name>
    <dbReference type="NCBI Taxonomy" id="398199"/>
    <lineage>
        <taxon>Bacteria</taxon>
        <taxon>Bacillati</taxon>
        <taxon>Bacillota</taxon>
        <taxon>Clostridia</taxon>
        <taxon>Eubacteriales</taxon>
        <taxon>Clostridiaceae</taxon>
        <taxon>Proteiniclasticum</taxon>
    </lineage>
</organism>
<dbReference type="Gene3D" id="1.10.10.10">
    <property type="entry name" value="Winged helix-like DNA-binding domain superfamily/Winged helix DNA-binding domain"/>
    <property type="match status" value="1"/>
</dbReference>
<sequence length="215" mass="25526">MSRSSLSDMAYDQIKRKIIYGHYPPNEMISESIICEEINSSRTPVREAINKLEQDNLVKVVYKKGIMVKDITLNDIKLIFETRLLIEPYAVRNYGVNLDKEYLKILWERMQHFESREQSYKIDDELHMYLVHQTGNVYLINTMRAIYDHNMRLRILAGEKVNARMESTEIEHREIFNSLFKGDFEAAATYLTIHLEKSREASYKMMLSEYNLNLR</sequence>
<dbReference type="AlphaFoldDB" id="A0A1G8K899"/>
<dbReference type="InterPro" id="IPR036390">
    <property type="entry name" value="WH_DNA-bd_sf"/>
</dbReference>
<evidence type="ECO:0000313" key="5">
    <source>
        <dbReference type="EMBL" id="SDI39641.1"/>
    </source>
</evidence>